<dbReference type="STRING" id="1123272.SAMN02745824_3345"/>
<gene>
    <name evidence="2" type="ORF">SAMN02745824_3345</name>
</gene>
<dbReference type="AlphaFoldDB" id="A0A1N6HLC0"/>
<sequence>MMERVKPEWIWLGLAFVIICVVPWFLLSADDDDVEKLEPVLTTQVQMQDIAVVDMLLTKPLFNSGRKVIVPGLPDTEAPADGAQGQSQMTPAPTLVGLVSKRRGKAVAIIKTHDGETKTLARGQSSDGWKLVSVRKNAAVFANAGENKTIGLNYSNKAVGGPGVGDAIPASEPEPGIDIGENE</sequence>
<keyword evidence="1" id="KW-0472">Membrane</keyword>
<reference evidence="3" key="1">
    <citation type="submission" date="2016-11" db="EMBL/GenBank/DDBJ databases">
        <authorList>
            <person name="Varghese N."/>
            <person name="Submissions S."/>
        </authorList>
    </citation>
    <scope>NUCLEOTIDE SEQUENCE [LARGE SCALE GENOMIC DNA]</scope>
    <source>
        <strain evidence="3">DSM 22363</strain>
    </source>
</reference>
<dbReference type="EMBL" id="FSQW01000002">
    <property type="protein sequence ID" value="SIO20553.1"/>
    <property type="molecule type" value="Genomic_DNA"/>
</dbReference>
<dbReference type="Proteomes" id="UP000185192">
    <property type="component" value="Unassembled WGS sequence"/>
</dbReference>
<dbReference type="RefSeq" id="WP_143182901.1">
    <property type="nucleotide sequence ID" value="NZ_FSQW01000002.1"/>
</dbReference>
<keyword evidence="1" id="KW-1133">Transmembrane helix</keyword>
<protein>
    <submittedName>
        <fullName evidence="2">Uncharacterized protein</fullName>
    </submittedName>
</protein>
<organism evidence="2 3">
    <name type="scientific">Parasphingorhabdus marina DSM 22363</name>
    <dbReference type="NCBI Taxonomy" id="1123272"/>
    <lineage>
        <taxon>Bacteria</taxon>
        <taxon>Pseudomonadati</taxon>
        <taxon>Pseudomonadota</taxon>
        <taxon>Alphaproteobacteria</taxon>
        <taxon>Sphingomonadales</taxon>
        <taxon>Sphingomonadaceae</taxon>
        <taxon>Parasphingorhabdus</taxon>
    </lineage>
</organism>
<proteinExistence type="predicted"/>
<keyword evidence="3" id="KW-1185">Reference proteome</keyword>
<evidence type="ECO:0000313" key="2">
    <source>
        <dbReference type="EMBL" id="SIO20553.1"/>
    </source>
</evidence>
<keyword evidence="1" id="KW-0812">Transmembrane</keyword>
<evidence type="ECO:0000256" key="1">
    <source>
        <dbReference type="SAM" id="Phobius"/>
    </source>
</evidence>
<name>A0A1N6HLC0_9SPHN</name>
<evidence type="ECO:0000313" key="3">
    <source>
        <dbReference type="Proteomes" id="UP000185192"/>
    </source>
</evidence>
<accession>A0A1N6HLC0</accession>
<feature type="transmembrane region" description="Helical" evidence="1">
    <location>
        <begin position="9"/>
        <end position="27"/>
    </location>
</feature>